<organism evidence="1 2">
    <name type="scientific">Araneus ventricosus</name>
    <name type="common">Orbweaver spider</name>
    <name type="synonym">Epeira ventricosa</name>
    <dbReference type="NCBI Taxonomy" id="182803"/>
    <lineage>
        <taxon>Eukaryota</taxon>
        <taxon>Metazoa</taxon>
        <taxon>Ecdysozoa</taxon>
        <taxon>Arthropoda</taxon>
        <taxon>Chelicerata</taxon>
        <taxon>Arachnida</taxon>
        <taxon>Araneae</taxon>
        <taxon>Araneomorphae</taxon>
        <taxon>Entelegynae</taxon>
        <taxon>Araneoidea</taxon>
        <taxon>Araneidae</taxon>
        <taxon>Araneus</taxon>
    </lineage>
</organism>
<sequence>MSCRTALANKVAVLSETPYRSHSIAKITQIPCRIIKIRGDGAWFFSSLFYLVYDDVSVMAEIWADVVRHVNNNWQMFKCFTQQRSGAPHGTKRLYLTEISKIDICGTTCELMMASEILPYEF</sequence>
<reference evidence="1 2" key="1">
    <citation type="journal article" date="2019" name="Sci. Rep.">
        <title>Orb-weaving spider Araneus ventricosus genome elucidates the spidroin gene catalogue.</title>
        <authorList>
            <person name="Kono N."/>
            <person name="Nakamura H."/>
            <person name="Ohtoshi R."/>
            <person name="Moran D.A.P."/>
            <person name="Shinohara A."/>
            <person name="Yoshida Y."/>
            <person name="Fujiwara M."/>
            <person name="Mori M."/>
            <person name="Tomita M."/>
            <person name="Arakawa K."/>
        </authorList>
    </citation>
    <scope>NUCLEOTIDE SEQUENCE [LARGE SCALE GENOMIC DNA]</scope>
</reference>
<dbReference type="AlphaFoldDB" id="A0A4Y2TBZ4"/>
<evidence type="ECO:0000313" key="2">
    <source>
        <dbReference type="Proteomes" id="UP000499080"/>
    </source>
</evidence>
<accession>A0A4Y2TBZ4</accession>
<comment type="caution">
    <text evidence="1">The sequence shown here is derived from an EMBL/GenBank/DDBJ whole genome shotgun (WGS) entry which is preliminary data.</text>
</comment>
<dbReference type="Proteomes" id="UP000499080">
    <property type="component" value="Unassembled WGS sequence"/>
</dbReference>
<gene>
    <name evidence="1" type="ORF">AVEN_168263_1</name>
</gene>
<evidence type="ECO:0000313" key="1">
    <source>
        <dbReference type="EMBL" id="GBN98174.1"/>
    </source>
</evidence>
<name>A0A4Y2TBZ4_ARAVE</name>
<protein>
    <submittedName>
        <fullName evidence="1">Uncharacterized protein</fullName>
    </submittedName>
</protein>
<dbReference type="Gene3D" id="3.90.70.80">
    <property type="match status" value="1"/>
</dbReference>
<proteinExistence type="predicted"/>
<dbReference type="EMBL" id="BGPR01027580">
    <property type="protein sequence ID" value="GBN98174.1"/>
    <property type="molecule type" value="Genomic_DNA"/>
</dbReference>
<dbReference type="OrthoDB" id="6437120at2759"/>
<keyword evidence="2" id="KW-1185">Reference proteome</keyword>